<dbReference type="Pfam" id="PF14014">
    <property type="entry name" value="DUF4230"/>
    <property type="match status" value="1"/>
</dbReference>
<dbReference type="RefSeq" id="WP_004376829.1">
    <property type="nucleotide sequence ID" value="NZ_CAUQRS010000004.1"/>
</dbReference>
<dbReference type="KEGG" id="poc:NCTC13071_02039"/>
<organism evidence="2 3">
    <name type="scientific">Segatella oris</name>
    <dbReference type="NCBI Taxonomy" id="28135"/>
    <lineage>
        <taxon>Bacteria</taxon>
        <taxon>Pseudomonadati</taxon>
        <taxon>Bacteroidota</taxon>
        <taxon>Bacteroidia</taxon>
        <taxon>Bacteroidales</taxon>
        <taxon>Prevotellaceae</taxon>
        <taxon>Segatella</taxon>
    </lineage>
</organism>
<keyword evidence="1" id="KW-1133">Transmembrane helix</keyword>
<accession>A0A3S4VAL9</accession>
<dbReference type="AlphaFoldDB" id="A0A3S4VAL9"/>
<evidence type="ECO:0000313" key="3">
    <source>
        <dbReference type="Proteomes" id="UP000274578"/>
    </source>
</evidence>
<dbReference type="InterPro" id="IPR025324">
    <property type="entry name" value="DUF4230"/>
</dbReference>
<keyword evidence="1" id="KW-0812">Transmembrane</keyword>
<proteinExistence type="predicted"/>
<keyword evidence="1" id="KW-0472">Membrane</keyword>
<evidence type="ECO:0008006" key="4">
    <source>
        <dbReference type="Google" id="ProtNLM"/>
    </source>
</evidence>
<dbReference type="EMBL" id="LR134384">
    <property type="protein sequence ID" value="VEH16022.1"/>
    <property type="molecule type" value="Genomic_DNA"/>
</dbReference>
<reference evidence="2 3" key="1">
    <citation type="submission" date="2018-12" db="EMBL/GenBank/DDBJ databases">
        <authorList>
            <consortium name="Pathogen Informatics"/>
        </authorList>
    </citation>
    <scope>NUCLEOTIDE SEQUENCE [LARGE SCALE GENOMIC DNA]</scope>
    <source>
        <strain evidence="2 3">NCTC13071</strain>
    </source>
</reference>
<dbReference type="GeneID" id="85012817"/>
<dbReference type="Proteomes" id="UP000274578">
    <property type="component" value="Chromosome 1"/>
</dbReference>
<evidence type="ECO:0000256" key="1">
    <source>
        <dbReference type="SAM" id="Phobius"/>
    </source>
</evidence>
<name>A0A3S4VAL9_9BACT</name>
<protein>
    <recommendedName>
        <fullName evidence="4">DUF4230 domain-containing protein</fullName>
    </recommendedName>
</protein>
<sequence>MENKKQNTFWHIIFSRLSAKAILMITLIVVLLITITIAIRWITNGTSLHIKQNKQIDLTPTLIKSIEEIGEWEFLQLTDEELIDTVKHGFFGDSELARIYYGTLRLGINLHQAPPGWIVQDKDTLRLSLPPIQLLDQDFIDEARTKAFFESGKWTEADRKQLYERAYSRMKQRSLTPANIAIAQANARQQIENMMKSMGFKNVKTGFETDNK</sequence>
<gene>
    <name evidence="2" type="ORF">NCTC13071_02039</name>
</gene>
<evidence type="ECO:0000313" key="2">
    <source>
        <dbReference type="EMBL" id="VEH16022.1"/>
    </source>
</evidence>
<feature type="transmembrane region" description="Helical" evidence="1">
    <location>
        <begin position="21"/>
        <end position="42"/>
    </location>
</feature>